<gene>
    <name evidence="2" type="ORF">NDU88_002931</name>
</gene>
<evidence type="ECO:0000256" key="1">
    <source>
        <dbReference type="SAM" id="MobiDB-lite"/>
    </source>
</evidence>
<dbReference type="EMBL" id="JANPWB010000008">
    <property type="protein sequence ID" value="KAJ1162463.1"/>
    <property type="molecule type" value="Genomic_DNA"/>
</dbReference>
<feature type="region of interest" description="Disordered" evidence="1">
    <location>
        <begin position="114"/>
        <end position="138"/>
    </location>
</feature>
<name>A0AAV7SFY4_PLEWA</name>
<feature type="compositionally biased region" description="Polar residues" evidence="1">
    <location>
        <begin position="117"/>
        <end position="128"/>
    </location>
</feature>
<reference evidence="2" key="1">
    <citation type="journal article" date="2022" name="bioRxiv">
        <title>Sequencing and chromosome-scale assembly of the giantPleurodeles waltlgenome.</title>
        <authorList>
            <person name="Brown T."/>
            <person name="Elewa A."/>
            <person name="Iarovenko S."/>
            <person name="Subramanian E."/>
            <person name="Araus A.J."/>
            <person name="Petzold A."/>
            <person name="Susuki M."/>
            <person name="Suzuki K.-i.T."/>
            <person name="Hayashi T."/>
            <person name="Toyoda A."/>
            <person name="Oliveira C."/>
            <person name="Osipova E."/>
            <person name="Leigh N.D."/>
            <person name="Simon A."/>
            <person name="Yun M.H."/>
        </authorList>
    </citation>
    <scope>NUCLEOTIDE SEQUENCE</scope>
    <source>
        <strain evidence="2">20211129_DDA</strain>
        <tissue evidence="2">Liver</tissue>
    </source>
</reference>
<evidence type="ECO:0000313" key="3">
    <source>
        <dbReference type="Proteomes" id="UP001066276"/>
    </source>
</evidence>
<proteinExistence type="predicted"/>
<protein>
    <submittedName>
        <fullName evidence="2">Uncharacterized protein</fullName>
    </submittedName>
</protein>
<evidence type="ECO:0000313" key="2">
    <source>
        <dbReference type="EMBL" id="KAJ1162463.1"/>
    </source>
</evidence>
<dbReference type="AlphaFoldDB" id="A0AAV7SFY4"/>
<feature type="compositionally biased region" description="Basic and acidic residues" evidence="1">
    <location>
        <begin position="129"/>
        <end position="138"/>
    </location>
</feature>
<comment type="caution">
    <text evidence="2">The sequence shown here is derived from an EMBL/GenBank/DDBJ whole genome shotgun (WGS) entry which is preliminary data.</text>
</comment>
<organism evidence="2 3">
    <name type="scientific">Pleurodeles waltl</name>
    <name type="common">Iberian ribbed newt</name>
    <dbReference type="NCBI Taxonomy" id="8319"/>
    <lineage>
        <taxon>Eukaryota</taxon>
        <taxon>Metazoa</taxon>
        <taxon>Chordata</taxon>
        <taxon>Craniata</taxon>
        <taxon>Vertebrata</taxon>
        <taxon>Euteleostomi</taxon>
        <taxon>Amphibia</taxon>
        <taxon>Batrachia</taxon>
        <taxon>Caudata</taxon>
        <taxon>Salamandroidea</taxon>
        <taxon>Salamandridae</taxon>
        <taxon>Pleurodelinae</taxon>
        <taxon>Pleurodeles</taxon>
    </lineage>
</organism>
<sequence length="138" mass="14624">MGPHRGPQEAGKAGPALGPSQNLVSCEGVQMGGLHCSVALLCVGRVSVQGRECVLMGRATSSLSASFAVSTPHLRKPADLLQGLSEYRVKQEMQAHCVGPTLQPHPSLWARPVPPQQHLTATTPQSCRGSREQIRDAV</sequence>
<keyword evidence="3" id="KW-1185">Reference proteome</keyword>
<accession>A0AAV7SFY4</accession>
<dbReference type="Proteomes" id="UP001066276">
    <property type="component" value="Chromosome 4_2"/>
</dbReference>